<evidence type="ECO:0000259" key="15">
    <source>
        <dbReference type="PROSITE" id="PS51293"/>
    </source>
</evidence>
<evidence type="ECO:0000259" key="16">
    <source>
        <dbReference type="PROSITE" id="PS51294"/>
    </source>
</evidence>
<dbReference type="PANTHER" id="PTHR46621:SF1">
    <property type="entry name" value="SNRNA-ACTIVATING PROTEIN COMPLEX SUBUNIT 4"/>
    <property type="match status" value="1"/>
</dbReference>
<dbReference type="FunFam" id="1.10.10.60:FF:000314">
    <property type="entry name" value="Small nuclear RNA-activating complex, polypeptide 4"/>
    <property type="match status" value="1"/>
</dbReference>
<feature type="region of interest" description="Disordered" evidence="12">
    <location>
        <begin position="23"/>
        <end position="81"/>
    </location>
</feature>
<organism evidence="17 18">
    <name type="scientific">Fukomys damarensis</name>
    <name type="common">Damaraland mole rat</name>
    <name type="synonym">Cryptomys damarensis</name>
    <dbReference type="NCBI Taxonomy" id="885580"/>
    <lineage>
        <taxon>Eukaryota</taxon>
        <taxon>Metazoa</taxon>
        <taxon>Chordata</taxon>
        <taxon>Craniata</taxon>
        <taxon>Vertebrata</taxon>
        <taxon>Euteleostomi</taxon>
        <taxon>Mammalia</taxon>
        <taxon>Eutheria</taxon>
        <taxon>Euarchontoglires</taxon>
        <taxon>Glires</taxon>
        <taxon>Rodentia</taxon>
        <taxon>Hystricomorpha</taxon>
        <taxon>Bathyergidae</taxon>
        <taxon>Fukomys</taxon>
    </lineage>
</organism>
<feature type="compositionally biased region" description="Basic and acidic residues" evidence="12">
    <location>
        <begin position="1750"/>
        <end position="1765"/>
    </location>
</feature>
<feature type="coiled-coil region" evidence="11">
    <location>
        <begin position="1424"/>
        <end position="1500"/>
    </location>
</feature>
<evidence type="ECO:0000256" key="11">
    <source>
        <dbReference type="SAM" id="Coils"/>
    </source>
</evidence>
<feature type="domain" description="CARD" evidence="14">
    <location>
        <begin position="1283"/>
        <end position="1375"/>
    </location>
</feature>
<keyword evidence="1" id="KW-0597">Phosphoprotein</keyword>
<evidence type="ECO:0000256" key="8">
    <source>
        <dbReference type="ARBA" id="ARBA00025193"/>
    </source>
</evidence>
<feature type="region of interest" description="Disordered" evidence="12">
    <location>
        <begin position="960"/>
        <end position="999"/>
    </location>
</feature>
<dbReference type="FunFam" id="1.10.533.10:FF:000003">
    <property type="entry name" value="Caspase recruitment domain family, member 11"/>
    <property type="match status" value="1"/>
</dbReference>
<evidence type="ECO:0000313" key="17">
    <source>
        <dbReference type="EMBL" id="KFO21488.1"/>
    </source>
</evidence>
<feature type="region of interest" description="Disordered" evidence="12">
    <location>
        <begin position="1116"/>
        <end position="1138"/>
    </location>
</feature>
<feature type="compositionally biased region" description="Low complexity" evidence="12">
    <location>
        <begin position="23"/>
        <end position="36"/>
    </location>
</feature>
<feature type="region of interest" description="Disordered" evidence="12">
    <location>
        <begin position="496"/>
        <end position="626"/>
    </location>
</feature>
<keyword evidence="4 11" id="KW-0175">Coiled coil</keyword>
<feature type="domain" description="HTH myb-type" evidence="16">
    <location>
        <begin position="448"/>
        <end position="503"/>
    </location>
</feature>
<feature type="domain" description="SANT" evidence="15">
    <location>
        <begin position="451"/>
        <end position="500"/>
    </location>
</feature>
<evidence type="ECO:0000259" key="14">
    <source>
        <dbReference type="PROSITE" id="PS50209"/>
    </source>
</evidence>
<feature type="region of interest" description="Disordered" evidence="12">
    <location>
        <begin position="781"/>
        <end position="858"/>
    </location>
</feature>
<feature type="compositionally biased region" description="Pro residues" evidence="12">
    <location>
        <begin position="1053"/>
        <end position="1065"/>
    </location>
</feature>
<feature type="domain" description="HTH myb-type" evidence="16">
    <location>
        <begin position="289"/>
        <end position="345"/>
    </location>
</feature>
<dbReference type="PROSITE" id="PS51294">
    <property type="entry name" value="HTH_MYB"/>
    <property type="match status" value="3"/>
</dbReference>
<dbReference type="InterPro" id="IPR001315">
    <property type="entry name" value="CARD"/>
</dbReference>
<evidence type="ECO:0000256" key="3">
    <source>
        <dbReference type="ARBA" id="ARBA00023015"/>
    </source>
</evidence>
<dbReference type="InterPro" id="IPR042142">
    <property type="entry name" value="CARD_CARD9"/>
</dbReference>
<dbReference type="STRING" id="885580.ENSFDAP00000016843"/>
<dbReference type="Proteomes" id="UP000028990">
    <property type="component" value="Unassembled WGS sequence"/>
</dbReference>
<feature type="compositionally biased region" description="Pro residues" evidence="12">
    <location>
        <begin position="783"/>
        <end position="798"/>
    </location>
</feature>
<feature type="region of interest" description="Disordered" evidence="12">
    <location>
        <begin position="898"/>
        <end position="944"/>
    </location>
</feature>
<feature type="region of interest" description="Disordered" evidence="12">
    <location>
        <begin position="654"/>
        <end position="683"/>
    </location>
</feature>
<evidence type="ECO:0000256" key="1">
    <source>
        <dbReference type="ARBA" id="ARBA00022553"/>
    </source>
</evidence>
<accession>A0A091CU31</accession>
<dbReference type="InterPro" id="IPR009057">
    <property type="entry name" value="Homeodomain-like_sf"/>
</dbReference>
<dbReference type="SUPFAM" id="SSF47986">
    <property type="entry name" value="DEATH domain"/>
    <property type="match status" value="1"/>
</dbReference>
<feature type="region of interest" description="Disordered" evidence="12">
    <location>
        <begin position="1181"/>
        <end position="1246"/>
    </location>
</feature>
<keyword evidence="18" id="KW-1185">Reference proteome</keyword>
<sequence>MDIDAEREKISKEIKELERILDPSSSSIPVDISESSLDSDSDAESLPPEDLEVAGPRVLAEERWGEASDDEEDPKDKALPEDPETCLQLNMVYQEVIQEKLAEVSLLLAQNREQQEEILWGLSGSQGPRVKDGQGLAPHMYMGHFMKPYFKDKVTGVGPPANEDTREKAAQGIKAFEQLLVTKWKHWEKALLRKSVVSDRLQRLLQPKLLKLEYLRQKQSQVSSEPERQALEEQARCAEQEIQDINQLPEEALLGNRLDPHDWEKISKINFEGGRSAEEIQKFWQSSEHPSINKQEWSVEEVGQLMAIAATHGHLQWQLVAEELGTGRSAFQCLQQFQQHNRALKRRQWTEEEDRMLTQLVQQMRLGSHVPYRKIVYYMEGRDSMQLIYRWTKSLDPNLRKGFWAPDEDAKLLRAVAKYGEQDWFKIREEVPGRSDAQCRDRYLRRLHVSLKKGRWNAEEEAQLMELIEKHGVGHWAKIASELPNRSGSQCLSKWKSMVGKKQRVQRRRRRRLRPSIQWSSSSSGGSSEDSDGICSGSNSSSGDSEDSEAEPEEPQEAGSVPPSPQYVVPNMDLWLPARQSTSQDPEAAPTALAPGETTRQAQASSGVHSTHSADSPRTSLGQAAPEGGQRLLTVPLEMVQRVLRTNTAAQSCTLKERLRQLPLPGSPPGPGPGDSEDGPHLRQLWHGTFQNRQQRRRRALHRRLLERRLLLAVTPWVGDVTLPCVQAPQRPEVARIRADGIKTQLERVHLASTPVFTLCMQLMQIDTAGCMEVVRERKTQLPTPPLPGAQGPPPHPLQVPSGALAPPGCRPHHVPPRDAAQSTDSRSTELKPCQAKSPSARAPMLAPQGPRPRPKTVSQLLREKRLREAPARKATLGPVALAPQLLISSSVVLQQPLPPARQSPPALSPTISSTGLSGSVAPTAASTGASGSQQELGTSAKDEDQRLPALRALSLAPTLGSGQVPAGRPLSSLGQSQAPTTTRKPGLPEVPRFLPAAPSPAQLPMQPLGLTPALTTSIPLPVTWVLTAQGLLPVQVPAVLGLPKQGEMPAPRQVPAPPPPPTETPAPTHQLLASVGTEAAPSSRTDPSGPPACPLPQTCTEACADLGVLGEAQVARPASVPRMTSQADSPETGALRPGQLPAAWQASLELVRRQLQDNPAYLLLKARFLAVFTLPALLATLPPDGVPTTLSAATRSGPDDEDLSGLEPEDGDRDERPHCTPHGTQAGSAPRSPVQGTPSSGEGLVSCLDASDDLDVLRTRHGRHARKRRRQHRPPTMSDYENDEECWSALEGFRVRLISVIDPSRITPYLRQCKVLNPDDEEQVLSDPSLVIRKRKVGVLLDILQRTGHKGYVAFLESLELYYPQLYKKVTGKEPARAFSMIIDASGESGLTQLLMTEVMKLQKKVQDLTALLSSKDDFIKELRVKDSLLRKHQERVRRLKEECEAGARDLKRCKDENYDLAMRLARLSEEKGAALMRTRDLQLEVDRLRHNLMKAEDDCKVERKHTLKLRHAMEQRPSQERLWELQQEKVLLQSRVQELEAAEGKLERSSPYIQVLEEDWRQALREHQEQATTIFALRKDLRQAEALRTRCAEEKEMVQLQCLALRKDSKMYKERIEAVLQQMEEVAIERDQAMVSREELHTQCAQSLQDKDELRKRVRELGEKADELQLQLFQCEGQLLAAEARLKQQQLDTVVLLSLPQDLEDDAQLSDKGGLAEGENPEQPFVSLQKEPLPLSPLDAGPSAGGEPPEKERRRLKESFENYRRKRALRKVQSGWQQGEGDRGNTTGSDNTDTEGS</sequence>
<name>A0A091CU31_FUKDA</name>
<dbReference type="PANTHER" id="PTHR46621">
    <property type="entry name" value="SNRNA-ACTIVATING PROTEIN COMPLEX SUBUNIT 4"/>
    <property type="match status" value="1"/>
</dbReference>
<dbReference type="Gene3D" id="1.10.10.60">
    <property type="entry name" value="Homeodomain-like"/>
    <property type="match status" value="4"/>
</dbReference>
<evidence type="ECO:0000256" key="12">
    <source>
        <dbReference type="SAM" id="MobiDB-lite"/>
    </source>
</evidence>
<gene>
    <name evidence="17" type="ORF">H920_17129</name>
</gene>
<dbReference type="Pfam" id="PF00249">
    <property type="entry name" value="Myb_DNA-binding"/>
    <property type="match status" value="2"/>
</dbReference>
<keyword evidence="2" id="KW-0677">Repeat</keyword>
<evidence type="ECO:0000256" key="5">
    <source>
        <dbReference type="ARBA" id="ARBA00023125"/>
    </source>
</evidence>
<feature type="domain" description="Myb-like" evidence="13">
    <location>
        <begin position="344"/>
        <end position="395"/>
    </location>
</feature>
<dbReference type="PROSITE" id="PS50209">
    <property type="entry name" value="CARD"/>
    <property type="match status" value="1"/>
</dbReference>
<keyword evidence="5" id="KW-0238">DNA-binding</keyword>
<dbReference type="PROSITE" id="PS50090">
    <property type="entry name" value="MYB_LIKE"/>
    <property type="match status" value="4"/>
</dbReference>
<feature type="domain" description="HTH myb-type" evidence="16">
    <location>
        <begin position="396"/>
        <end position="447"/>
    </location>
</feature>
<keyword evidence="7" id="KW-0539">Nucleus</keyword>
<feature type="domain" description="Myb-like" evidence="13">
    <location>
        <begin position="289"/>
        <end position="341"/>
    </location>
</feature>
<dbReference type="InterPro" id="IPR017930">
    <property type="entry name" value="Myb_dom"/>
</dbReference>
<keyword evidence="3" id="KW-0805">Transcription regulation</keyword>
<evidence type="ECO:0000256" key="4">
    <source>
        <dbReference type="ARBA" id="ARBA00023054"/>
    </source>
</evidence>
<evidence type="ECO:0000256" key="6">
    <source>
        <dbReference type="ARBA" id="ARBA00023163"/>
    </source>
</evidence>
<feature type="region of interest" description="Disordered" evidence="12">
    <location>
        <begin position="1710"/>
        <end position="1799"/>
    </location>
</feature>
<feature type="compositionally biased region" description="Acidic residues" evidence="12">
    <location>
        <begin position="37"/>
        <end position="52"/>
    </location>
</feature>
<evidence type="ECO:0000256" key="2">
    <source>
        <dbReference type="ARBA" id="ARBA00022737"/>
    </source>
</evidence>
<dbReference type="Gene3D" id="1.10.533.10">
    <property type="entry name" value="Death Domain, Fas"/>
    <property type="match status" value="1"/>
</dbReference>
<protein>
    <recommendedName>
        <fullName evidence="9">snRNA-activating protein complex subunit 4</fullName>
    </recommendedName>
    <alternativeName>
        <fullName evidence="10">snRNA-activating protein complex 190 kDa subunit</fullName>
    </alternativeName>
</protein>
<dbReference type="GO" id="GO:0042795">
    <property type="term" value="P:snRNA transcription by RNA polymerase II"/>
    <property type="evidence" value="ECO:0007669"/>
    <property type="project" value="TreeGrafter"/>
</dbReference>
<dbReference type="InterPro" id="IPR017884">
    <property type="entry name" value="SANT_dom"/>
</dbReference>
<dbReference type="eggNOG" id="KOG0049">
    <property type="taxonomic scope" value="Eukaryota"/>
</dbReference>
<dbReference type="InterPro" id="IPR051575">
    <property type="entry name" value="Myb-like_DNA-bd"/>
</dbReference>
<dbReference type="CDD" id="cd00167">
    <property type="entry name" value="SANT"/>
    <property type="match status" value="2"/>
</dbReference>
<feature type="compositionally biased region" description="Polar residues" evidence="12">
    <location>
        <begin position="598"/>
        <end position="622"/>
    </location>
</feature>
<dbReference type="Pfam" id="PF00619">
    <property type="entry name" value="CARD"/>
    <property type="match status" value="1"/>
</dbReference>
<feature type="compositionally biased region" description="Low complexity" evidence="12">
    <location>
        <begin position="918"/>
        <end position="933"/>
    </location>
</feature>
<dbReference type="InterPro" id="IPR001005">
    <property type="entry name" value="SANT/Myb"/>
</dbReference>
<dbReference type="GO" id="GO:0042796">
    <property type="term" value="P:snRNA transcription by RNA polymerase III"/>
    <property type="evidence" value="ECO:0007669"/>
    <property type="project" value="TreeGrafter"/>
</dbReference>
<evidence type="ECO:0000256" key="10">
    <source>
        <dbReference type="ARBA" id="ARBA00079701"/>
    </source>
</evidence>
<feature type="compositionally biased region" description="Polar residues" evidence="12">
    <location>
        <begin position="973"/>
        <end position="984"/>
    </location>
</feature>
<feature type="compositionally biased region" description="Acidic residues" evidence="12">
    <location>
        <begin position="544"/>
        <end position="556"/>
    </location>
</feature>
<dbReference type="Pfam" id="PF13921">
    <property type="entry name" value="Myb_DNA-bind_6"/>
    <property type="match status" value="1"/>
</dbReference>
<keyword evidence="6" id="KW-0804">Transcription</keyword>
<feature type="domain" description="Myb-like" evidence="13">
    <location>
        <begin position="396"/>
        <end position="447"/>
    </location>
</feature>
<dbReference type="GO" id="GO:0000978">
    <property type="term" value="F:RNA polymerase II cis-regulatory region sequence-specific DNA binding"/>
    <property type="evidence" value="ECO:0007669"/>
    <property type="project" value="TreeGrafter"/>
</dbReference>
<dbReference type="GO" id="GO:0042981">
    <property type="term" value="P:regulation of apoptotic process"/>
    <property type="evidence" value="ECO:0007669"/>
    <property type="project" value="InterPro"/>
</dbReference>
<evidence type="ECO:0000256" key="7">
    <source>
        <dbReference type="ARBA" id="ARBA00023242"/>
    </source>
</evidence>
<proteinExistence type="predicted"/>
<evidence type="ECO:0000313" key="18">
    <source>
        <dbReference type="Proteomes" id="UP000028990"/>
    </source>
</evidence>
<comment type="function">
    <text evidence="8">Part of the SNAPc complex required for the transcription of both RNA polymerase II and III small-nuclear RNA genes. Binds to the proximal sequence element (PSE), a non-TATA-box basal promoter element common to these 2 types of genes. Recruits TBP and BRF2 to the U6 snRNA TATA box.</text>
</comment>
<feature type="compositionally biased region" description="Acidic residues" evidence="12">
    <location>
        <begin position="1200"/>
        <end position="1213"/>
    </location>
</feature>
<feature type="region of interest" description="Disordered" evidence="12">
    <location>
        <begin position="1260"/>
        <end position="1282"/>
    </location>
</feature>
<dbReference type="GO" id="GO:0001006">
    <property type="term" value="F:RNA polymerase III type 3 promoter sequence-specific DNA binding"/>
    <property type="evidence" value="ECO:0007669"/>
    <property type="project" value="TreeGrafter"/>
</dbReference>
<feature type="domain" description="Myb-like" evidence="13">
    <location>
        <begin position="448"/>
        <end position="499"/>
    </location>
</feature>
<reference evidence="17 18" key="1">
    <citation type="submission" date="2013-11" db="EMBL/GenBank/DDBJ databases">
        <title>The Damaraland mole rat (Fukomys damarensis) genome and evolution of African mole rats.</title>
        <authorList>
            <person name="Gladyshev V.N."/>
            <person name="Fang X."/>
        </authorList>
    </citation>
    <scope>NUCLEOTIDE SEQUENCE [LARGE SCALE GENOMIC DNA]</scope>
    <source>
        <tissue evidence="17">Liver</tissue>
    </source>
</reference>
<dbReference type="FunFam" id="1.10.10.60:FF:000016">
    <property type="entry name" value="Transcriptional activator Myb isoform A"/>
    <property type="match status" value="1"/>
</dbReference>
<feature type="coiled-coil region" evidence="11">
    <location>
        <begin position="1639"/>
        <end position="1673"/>
    </location>
</feature>
<evidence type="ECO:0000259" key="13">
    <source>
        <dbReference type="PROSITE" id="PS50090"/>
    </source>
</evidence>
<dbReference type="SMART" id="SM00717">
    <property type="entry name" value="SANT"/>
    <property type="match status" value="5"/>
</dbReference>
<dbReference type="PROSITE" id="PS51293">
    <property type="entry name" value="SANT"/>
    <property type="match status" value="1"/>
</dbReference>
<feature type="compositionally biased region" description="Basic residues" evidence="12">
    <location>
        <begin position="499"/>
        <end position="514"/>
    </location>
</feature>
<evidence type="ECO:0000256" key="9">
    <source>
        <dbReference type="ARBA" id="ARBA00071222"/>
    </source>
</evidence>
<dbReference type="GO" id="GO:0019185">
    <property type="term" value="C:snRNA-activating protein complex"/>
    <property type="evidence" value="ECO:0007669"/>
    <property type="project" value="TreeGrafter"/>
</dbReference>
<dbReference type="InterPro" id="IPR011029">
    <property type="entry name" value="DEATH-like_dom_sf"/>
</dbReference>
<dbReference type="FunFam" id="1.10.10.60:FF:000321">
    <property type="entry name" value="Small nuclear RNA-activating complex, polypeptide 4"/>
    <property type="match status" value="1"/>
</dbReference>
<feature type="compositionally biased region" description="Basic residues" evidence="12">
    <location>
        <begin position="1260"/>
        <end position="1274"/>
    </location>
</feature>
<dbReference type="SUPFAM" id="SSF46689">
    <property type="entry name" value="Homeodomain-like"/>
    <property type="match status" value="3"/>
</dbReference>
<feature type="region of interest" description="Disordered" evidence="12">
    <location>
        <begin position="1046"/>
        <end position="1069"/>
    </location>
</feature>
<feature type="compositionally biased region" description="Low complexity" evidence="12">
    <location>
        <begin position="520"/>
        <end position="543"/>
    </location>
</feature>
<dbReference type="EMBL" id="KN124375">
    <property type="protein sequence ID" value="KFO21488.1"/>
    <property type="molecule type" value="Genomic_DNA"/>
</dbReference>
<dbReference type="CDD" id="cd08809">
    <property type="entry name" value="CARD_CARD9"/>
    <property type="match status" value="1"/>
</dbReference>